<dbReference type="Proteomes" id="UP000000763">
    <property type="component" value="Chromosome 6"/>
</dbReference>
<gene>
    <name evidence="2" type="primary">P0664F03.28</name>
</gene>
<feature type="compositionally biased region" description="Basic and acidic residues" evidence="1">
    <location>
        <begin position="16"/>
        <end position="26"/>
    </location>
</feature>
<sequence>MVFPSNAHPGRVVEGGGRERGGRNSGDKSSAPAIREGGGGGGLSQGGGKGEMGKMESPRRGGVGGARAWLAKLRRREAVDRRETGDGTACFDLNAEKRRRVASSDWPTMAVSLVGDGFR</sequence>
<protein>
    <submittedName>
        <fullName evidence="2">Paramyosin-like</fullName>
    </submittedName>
</protein>
<organism evidence="2 3">
    <name type="scientific">Oryza sativa subsp. japonica</name>
    <name type="common">Rice</name>
    <dbReference type="NCBI Taxonomy" id="39947"/>
    <lineage>
        <taxon>Eukaryota</taxon>
        <taxon>Viridiplantae</taxon>
        <taxon>Streptophyta</taxon>
        <taxon>Embryophyta</taxon>
        <taxon>Tracheophyta</taxon>
        <taxon>Spermatophyta</taxon>
        <taxon>Magnoliopsida</taxon>
        <taxon>Liliopsida</taxon>
        <taxon>Poales</taxon>
        <taxon>Poaceae</taxon>
        <taxon>BOP clade</taxon>
        <taxon>Oryzoideae</taxon>
        <taxon>Oryzeae</taxon>
        <taxon>Oryzinae</taxon>
        <taxon>Oryza</taxon>
        <taxon>Oryza sativa</taxon>
    </lineage>
</organism>
<accession>Q656C3</accession>
<proteinExistence type="predicted"/>
<reference evidence="3" key="2">
    <citation type="journal article" date="2008" name="Nucleic Acids Res.">
        <title>The rice annotation project database (RAP-DB): 2008 update.</title>
        <authorList>
            <consortium name="The rice annotation project (RAP)"/>
        </authorList>
    </citation>
    <scope>GENOME REANNOTATION</scope>
    <source>
        <strain evidence="3">cv. Nipponbare</strain>
    </source>
</reference>
<reference evidence="3" key="1">
    <citation type="journal article" date="2005" name="Nature">
        <title>The map-based sequence of the rice genome.</title>
        <authorList>
            <consortium name="International rice genome sequencing project (IRGSP)"/>
            <person name="Matsumoto T."/>
            <person name="Wu J."/>
            <person name="Kanamori H."/>
            <person name="Katayose Y."/>
            <person name="Fujisawa M."/>
            <person name="Namiki N."/>
            <person name="Mizuno H."/>
            <person name="Yamamoto K."/>
            <person name="Antonio B.A."/>
            <person name="Baba T."/>
            <person name="Sakata K."/>
            <person name="Nagamura Y."/>
            <person name="Aoki H."/>
            <person name="Arikawa K."/>
            <person name="Arita K."/>
            <person name="Bito T."/>
            <person name="Chiden Y."/>
            <person name="Fujitsuka N."/>
            <person name="Fukunaka R."/>
            <person name="Hamada M."/>
            <person name="Harada C."/>
            <person name="Hayashi A."/>
            <person name="Hijishita S."/>
            <person name="Honda M."/>
            <person name="Hosokawa S."/>
            <person name="Ichikawa Y."/>
            <person name="Idonuma A."/>
            <person name="Iijima M."/>
            <person name="Ikeda M."/>
            <person name="Ikeno M."/>
            <person name="Ito K."/>
            <person name="Ito S."/>
            <person name="Ito T."/>
            <person name="Ito Y."/>
            <person name="Ito Y."/>
            <person name="Iwabuchi A."/>
            <person name="Kamiya K."/>
            <person name="Karasawa W."/>
            <person name="Kurita K."/>
            <person name="Katagiri S."/>
            <person name="Kikuta A."/>
            <person name="Kobayashi H."/>
            <person name="Kobayashi N."/>
            <person name="Machita K."/>
            <person name="Maehara T."/>
            <person name="Masukawa M."/>
            <person name="Mizubayashi T."/>
            <person name="Mukai Y."/>
            <person name="Nagasaki H."/>
            <person name="Nagata Y."/>
            <person name="Naito S."/>
            <person name="Nakashima M."/>
            <person name="Nakama Y."/>
            <person name="Nakamichi Y."/>
            <person name="Nakamura M."/>
            <person name="Meguro A."/>
            <person name="Negishi M."/>
            <person name="Ohta I."/>
            <person name="Ohta T."/>
            <person name="Okamoto M."/>
            <person name="Ono N."/>
            <person name="Saji S."/>
            <person name="Sakaguchi M."/>
            <person name="Sakai K."/>
            <person name="Shibata M."/>
            <person name="Shimokawa T."/>
            <person name="Song J."/>
            <person name="Takazaki Y."/>
            <person name="Terasawa K."/>
            <person name="Tsugane M."/>
            <person name="Tsuji K."/>
            <person name="Ueda S."/>
            <person name="Waki K."/>
            <person name="Yamagata H."/>
            <person name="Yamamoto M."/>
            <person name="Yamamoto S."/>
            <person name="Yamane H."/>
            <person name="Yoshiki S."/>
            <person name="Yoshihara R."/>
            <person name="Yukawa K."/>
            <person name="Zhong H."/>
            <person name="Yano M."/>
            <person name="Yuan Q."/>
            <person name="Ouyang S."/>
            <person name="Liu J."/>
            <person name="Jones K.M."/>
            <person name="Gansberger K."/>
            <person name="Moffat K."/>
            <person name="Hill J."/>
            <person name="Bera J."/>
            <person name="Fadrosh D."/>
            <person name="Jin S."/>
            <person name="Johri S."/>
            <person name="Kim M."/>
            <person name="Overton L."/>
            <person name="Reardon M."/>
            <person name="Tsitrin T."/>
            <person name="Vuong H."/>
            <person name="Weaver B."/>
            <person name="Ciecko A."/>
            <person name="Tallon L."/>
            <person name="Jackson J."/>
            <person name="Pai G."/>
            <person name="Aken S.V."/>
            <person name="Utterback T."/>
            <person name="Reidmuller S."/>
            <person name="Feldblyum T."/>
            <person name="Hsiao J."/>
            <person name="Zismann V."/>
            <person name="Iobst S."/>
            <person name="de Vazeille A.R."/>
            <person name="Buell C.R."/>
            <person name="Ying K."/>
            <person name="Li Y."/>
            <person name="Lu T."/>
            <person name="Huang Y."/>
            <person name="Zhao Q."/>
            <person name="Feng Q."/>
            <person name="Zhang L."/>
            <person name="Zhu J."/>
            <person name="Weng Q."/>
            <person name="Mu J."/>
            <person name="Lu Y."/>
            <person name="Fan D."/>
            <person name="Liu Y."/>
            <person name="Guan J."/>
            <person name="Zhang Y."/>
            <person name="Yu S."/>
            <person name="Liu X."/>
            <person name="Zhang Y."/>
            <person name="Hong G."/>
            <person name="Han B."/>
            <person name="Choisne N."/>
            <person name="Demange N."/>
            <person name="Orjeda G."/>
            <person name="Samain S."/>
            <person name="Cattolico L."/>
            <person name="Pelletier E."/>
            <person name="Couloux A."/>
            <person name="Segurens B."/>
            <person name="Wincker P."/>
            <person name="D'Hont A."/>
            <person name="Scarpelli C."/>
            <person name="Weissenbach J."/>
            <person name="Salanoubat M."/>
            <person name="Quetier F."/>
            <person name="Yu Y."/>
            <person name="Kim H.R."/>
            <person name="Rambo T."/>
            <person name="Currie J."/>
            <person name="Collura K."/>
            <person name="Luo M."/>
            <person name="Yang T."/>
            <person name="Ammiraju J.S.S."/>
            <person name="Engler F."/>
            <person name="Soderlund C."/>
            <person name="Wing R.A."/>
            <person name="Palmer L.E."/>
            <person name="de la Bastide M."/>
            <person name="Spiegel L."/>
            <person name="Nascimento L."/>
            <person name="Zutavern T."/>
            <person name="O'Shaughnessy A."/>
            <person name="Dike S."/>
            <person name="Dedhia N."/>
            <person name="Preston R."/>
            <person name="Balija V."/>
            <person name="McCombie W.R."/>
            <person name="Chow T."/>
            <person name="Chen H."/>
            <person name="Chung M."/>
            <person name="Chen C."/>
            <person name="Shaw J."/>
            <person name="Wu H."/>
            <person name="Hsiao K."/>
            <person name="Chao Y."/>
            <person name="Chu M."/>
            <person name="Cheng C."/>
            <person name="Hour A."/>
            <person name="Lee P."/>
            <person name="Lin S."/>
            <person name="Lin Y."/>
            <person name="Liou J."/>
            <person name="Liu S."/>
            <person name="Hsing Y."/>
            <person name="Raghuvanshi S."/>
            <person name="Mohanty A."/>
            <person name="Bharti A.K."/>
            <person name="Gaur A."/>
            <person name="Gupta V."/>
            <person name="Kumar D."/>
            <person name="Ravi V."/>
            <person name="Vij S."/>
            <person name="Kapur A."/>
            <person name="Khurana P."/>
            <person name="Khurana P."/>
            <person name="Khurana J.P."/>
            <person name="Tyagi A.K."/>
            <person name="Gaikwad K."/>
            <person name="Singh A."/>
            <person name="Dalal V."/>
            <person name="Srivastava S."/>
            <person name="Dixit A."/>
            <person name="Pal A.K."/>
            <person name="Ghazi I.A."/>
            <person name="Yadav M."/>
            <person name="Pandit A."/>
            <person name="Bhargava A."/>
            <person name="Sureshbabu K."/>
            <person name="Batra K."/>
            <person name="Sharma T.R."/>
            <person name="Mohapatra T."/>
            <person name="Singh N.K."/>
            <person name="Messing J."/>
            <person name="Nelson A.B."/>
            <person name="Fuks G."/>
            <person name="Kavchok S."/>
            <person name="Keizer G."/>
            <person name="Linton E."/>
            <person name="Llaca V."/>
            <person name="Song R."/>
            <person name="Tanyolac B."/>
            <person name="Young S."/>
            <person name="Ho-Il K."/>
            <person name="Hahn J.H."/>
            <person name="Sangsakoo G."/>
            <person name="Vanavichit A."/>
            <person name="de Mattos Luiz.A.T."/>
            <person name="Zimmer P.D."/>
            <person name="Malone G."/>
            <person name="Dellagostin O."/>
            <person name="de Oliveira A.C."/>
            <person name="Bevan M."/>
            <person name="Bancroft I."/>
            <person name="Minx P."/>
            <person name="Cordum H."/>
            <person name="Wilson R."/>
            <person name="Cheng Z."/>
            <person name="Jin W."/>
            <person name="Jiang J."/>
            <person name="Leong S.A."/>
            <person name="Iwama H."/>
            <person name="Gojobori T."/>
            <person name="Itoh T."/>
            <person name="Niimura Y."/>
            <person name="Fujii Y."/>
            <person name="Habara T."/>
            <person name="Sakai H."/>
            <person name="Sato Y."/>
            <person name="Wilson G."/>
            <person name="Kumar K."/>
            <person name="McCouch S."/>
            <person name="Juretic N."/>
            <person name="Hoen D."/>
            <person name="Wright S."/>
            <person name="Bruskiewich R."/>
            <person name="Bureau T."/>
            <person name="Miyao A."/>
            <person name="Hirochika H."/>
            <person name="Nishikawa T."/>
            <person name="Kadowaki K."/>
            <person name="Sugiura M."/>
            <person name="Burr B."/>
            <person name="Sasaki T."/>
        </authorList>
    </citation>
    <scope>NUCLEOTIDE SEQUENCE [LARGE SCALE GENOMIC DNA]</scope>
    <source>
        <strain evidence="3">cv. Nipponbare</strain>
    </source>
</reference>
<evidence type="ECO:0000256" key="1">
    <source>
        <dbReference type="SAM" id="MobiDB-lite"/>
    </source>
</evidence>
<evidence type="ECO:0000313" key="2">
    <source>
        <dbReference type="EMBL" id="BAD45344.1"/>
    </source>
</evidence>
<name>Q656C3_ORYSJ</name>
<dbReference type="EMBL" id="AP003577">
    <property type="protein sequence ID" value="BAD45344.1"/>
    <property type="molecule type" value="Genomic_DNA"/>
</dbReference>
<feature type="region of interest" description="Disordered" evidence="1">
    <location>
        <begin position="1"/>
        <end position="67"/>
    </location>
</feature>
<dbReference type="AlphaFoldDB" id="Q656C3"/>
<evidence type="ECO:0000313" key="3">
    <source>
        <dbReference type="Proteomes" id="UP000000763"/>
    </source>
</evidence>
<feature type="compositionally biased region" description="Gly residues" evidence="1">
    <location>
        <begin position="36"/>
        <end position="50"/>
    </location>
</feature>